<comment type="caution">
    <text evidence="1">The sequence shown here is derived from an EMBL/GenBank/DDBJ whole genome shotgun (WGS) entry which is preliminary data.</text>
</comment>
<sequence>MKSIFSSRKGNVVTIYLTNQCLNELSNDNTSQIIHEIDLANEDLSVDMVIFRTIQENFFLKKIEKNITTLISESNHFIILKEKIQNMRPMTVAVVEGTTNSIGSEFIKATDLSYATEQAKFTNGIDIGNQNIEQFSAQKAEDLGMITRYVPSDKIDITLDYLLHTYNG</sequence>
<gene>
    <name evidence="1" type="ORF">HHU12_28235</name>
</gene>
<protein>
    <submittedName>
        <fullName evidence="1">Uncharacterized protein</fullName>
    </submittedName>
</protein>
<organism evidence="1 2">
    <name type="scientific">Flammeovirga aprica JL-4</name>
    <dbReference type="NCBI Taxonomy" id="694437"/>
    <lineage>
        <taxon>Bacteria</taxon>
        <taxon>Pseudomonadati</taxon>
        <taxon>Bacteroidota</taxon>
        <taxon>Cytophagia</taxon>
        <taxon>Cytophagales</taxon>
        <taxon>Flammeovirgaceae</taxon>
        <taxon>Flammeovirga</taxon>
    </lineage>
</organism>
<reference evidence="1 2" key="1">
    <citation type="submission" date="2020-04" db="EMBL/GenBank/DDBJ databases">
        <title>Flammeovirga sp. SR4, a novel species isolated from seawater.</title>
        <authorList>
            <person name="Wang X."/>
        </authorList>
    </citation>
    <scope>NUCLEOTIDE SEQUENCE [LARGE SCALE GENOMIC DNA]</scope>
    <source>
        <strain evidence="1 2">ATCC 23126</strain>
    </source>
</reference>
<dbReference type="Gene3D" id="3.90.226.10">
    <property type="entry name" value="2-enoyl-CoA Hydratase, Chain A, domain 1"/>
    <property type="match status" value="1"/>
</dbReference>
<dbReference type="Proteomes" id="UP000576082">
    <property type="component" value="Unassembled WGS sequence"/>
</dbReference>
<proteinExistence type="predicted"/>
<name>A0A7X9S035_9BACT</name>
<accession>A0A7X9S035</accession>
<evidence type="ECO:0000313" key="2">
    <source>
        <dbReference type="Proteomes" id="UP000576082"/>
    </source>
</evidence>
<keyword evidence="2" id="KW-1185">Reference proteome</keyword>
<dbReference type="EMBL" id="JABANE010000120">
    <property type="protein sequence ID" value="NME71888.1"/>
    <property type="molecule type" value="Genomic_DNA"/>
</dbReference>
<dbReference type="SUPFAM" id="SSF52096">
    <property type="entry name" value="ClpP/crotonase"/>
    <property type="match status" value="1"/>
</dbReference>
<evidence type="ECO:0000313" key="1">
    <source>
        <dbReference type="EMBL" id="NME71888.1"/>
    </source>
</evidence>
<dbReference type="InterPro" id="IPR029045">
    <property type="entry name" value="ClpP/crotonase-like_dom_sf"/>
</dbReference>
<dbReference type="RefSeq" id="WP_169660089.1">
    <property type="nucleotide sequence ID" value="NZ_JABANE010000120.1"/>
</dbReference>
<dbReference type="AlphaFoldDB" id="A0A7X9S035"/>